<reference evidence="3 4" key="1">
    <citation type="submission" date="2022-11" db="EMBL/GenBank/DDBJ databases">
        <title>Whole genome sequence of Eschrichtius robustus ER-17-0199.</title>
        <authorList>
            <person name="Bruniche-Olsen A."/>
            <person name="Black A.N."/>
            <person name="Fields C.J."/>
            <person name="Walden K."/>
            <person name="Dewoody J.A."/>
        </authorList>
    </citation>
    <scope>NUCLEOTIDE SEQUENCE [LARGE SCALE GENOMIC DNA]</scope>
    <source>
        <strain evidence="3">ER-17-0199</strain>
        <tissue evidence="3">Blubber</tissue>
    </source>
</reference>
<sequence length="202" mass="22790">MERKGTGKVRLMSRLILAKDSGMAFAASLCPLVVTLKTYTILYVVFPSWTGHCEKHLTSFISFKPHPSTRRPGPQRLSQPCPLVSSQQSLQPEGPRQVVLLTSLKIRLCQLQKKCHRKQEQWRQLEHGVAYQKDTGSCDVNQVHWLGLGVRSKLADHNPEGLKSTTLELPRVRSPGFPHVPSWPLPWVWTTDVPSREDPLGS</sequence>
<feature type="transmembrane region" description="Helical" evidence="2">
    <location>
        <begin position="21"/>
        <end position="46"/>
    </location>
</feature>
<dbReference type="EMBL" id="JAIQCJ010001134">
    <property type="protein sequence ID" value="KAJ8792188.1"/>
    <property type="molecule type" value="Genomic_DNA"/>
</dbReference>
<feature type="region of interest" description="Disordered" evidence="1">
    <location>
        <begin position="64"/>
        <end position="90"/>
    </location>
</feature>
<gene>
    <name evidence="3" type="ORF">J1605_020039</name>
</gene>
<dbReference type="Proteomes" id="UP001159641">
    <property type="component" value="Unassembled WGS sequence"/>
</dbReference>
<keyword evidence="2" id="KW-0472">Membrane</keyword>
<keyword evidence="4" id="KW-1185">Reference proteome</keyword>
<evidence type="ECO:0000313" key="4">
    <source>
        <dbReference type="Proteomes" id="UP001159641"/>
    </source>
</evidence>
<evidence type="ECO:0000256" key="2">
    <source>
        <dbReference type="SAM" id="Phobius"/>
    </source>
</evidence>
<protein>
    <submittedName>
        <fullName evidence="3">Uncharacterized protein</fullName>
    </submittedName>
</protein>
<keyword evidence="2" id="KW-0812">Transmembrane</keyword>
<keyword evidence="2" id="KW-1133">Transmembrane helix</keyword>
<comment type="caution">
    <text evidence="3">The sequence shown here is derived from an EMBL/GenBank/DDBJ whole genome shotgun (WGS) entry which is preliminary data.</text>
</comment>
<evidence type="ECO:0000313" key="3">
    <source>
        <dbReference type="EMBL" id="KAJ8792188.1"/>
    </source>
</evidence>
<proteinExistence type="predicted"/>
<evidence type="ECO:0000256" key="1">
    <source>
        <dbReference type="SAM" id="MobiDB-lite"/>
    </source>
</evidence>
<name>A0AB34HJ72_ESCRO</name>
<accession>A0AB34HJ72</accession>
<organism evidence="3 4">
    <name type="scientific">Eschrichtius robustus</name>
    <name type="common">California gray whale</name>
    <name type="synonym">Eschrichtius gibbosus</name>
    <dbReference type="NCBI Taxonomy" id="9764"/>
    <lineage>
        <taxon>Eukaryota</taxon>
        <taxon>Metazoa</taxon>
        <taxon>Chordata</taxon>
        <taxon>Craniata</taxon>
        <taxon>Vertebrata</taxon>
        <taxon>Euteleostomi</taxon>
        <taxon>Mammalia</taxon>
        <taxon>Eutheria</taxon>
        <taxon>Laurasiatheria</taxon>
        <taxon>Artiodactyla</taxon>
        <taxon>Whippomorpha</taxon>
        <taxon>Cetacea</taxon>
        <taxon>Mysticeti</taxon>
        <taxon>Eschrichtiidae</taxon>
        <taxon>Eschrichtius</taxon>
    </lineage>
</organism>
<dbReference type="AlphaFoldDB" id="A0AB34HJ72"/>